<dbReference type="KEGG" id="llu:AKJ09_04967"/>
<dbReference type="STRING" id="1391654.AKJ09_04967"/>
<accession>A0A0K1PXQ6</accession>
<dbReference type="Gene3D" id="3.40.50.1820">
    <property type="entry name" value="alpha/beta hydrolase"/>
    <property type="match status" value="1"/>
</dbReference>
<reference evidence="3 4" key="1">
    <citation type="submission" date="2015-08" db="EMBL/GenBank/DDBJ databases">
        <authorList>
            <person name="Babu N.S."/>
            <person name="Beckwith C.J."/>
            <person name="Beseler K.G."/>
            <person name="Brison A."/>
            <person name="Carone J.V."/>
            <person name="Caskin T.P."/>
            <person name="Diamond M."/>
            <person name="Durham M.E."/>
            <person name="Foxe J.M."/>
            <person name="Go M."/>
            <person name="Henderson B.A."/>
            <person name="Jones I.B."/>
            <person name="McGettigan J.A."/>
            <person name="Micheletti S.J."/>
            <person name="Nasrallah M.E."/>
            <person name="Ortiz D."/>
            <person name="Piller C.R."/>
            <person name="Privatt S.R."/>
            <person name="Schneider S.L."/>
            <person name="Sharp S."/>
            <person name="Smith T.C."/>
            <person name="Stanton J.D."/>
            <person name="Ullery H.E."/>
            <person name="Wilson R.J."/>
            <person name="Serrano M.G."/>
            <person name="Buck G."/>
            <person name="Lee V."/>
            <person name="Wang Y."/>
            <person name="Carvalho R."/>
            <person name="Voegtly L."/>
            <person name="Shi R."/>
            <person name="Duckworth R."/>
            <person name="Johnson A."/>
            <person name="Loviza R."/>
            <person name="Walstead R."/>
            <person name="Shah Z."/>
            <person name="Kiflezghi M."/>
            <person name="Wade K."/>
            <person name="Ball S.L."/>
            <person name="Bradley K.W."/>
            <person name="Asai D.J."/>
            <person name="Bowman C.A."/>
            <person name="Russell D.A."/>
            <person name="Pope W.H."/>
            <person name="Jacobs-Sera D."/>
            <person name="Hendrix R.W."/>
            <person name="Hatfull G.F."/>
        </authorList>
    </citation>
    <scope>NUCLEOTIDE SEQUENCE [LARGE SCALE GENOMIC DNA]</scope>
    <source>
        <strain evidence="3 4">DSM 27648</strain>
    </source>
</reference>
<evidence type="ECO:0000313" key="4">
    <source>
        <dbReference type="Proteomes" id="UP000064967"/>
    </source>
</evidence>
<dbReference type="InterPro" id="IPR050266">
    <property type="entry name" value="AB_hydrolase_sf"/>
</dbReference>
<sequence>MMIERDGVRLAYDEAGTGETALLLVHGWGTDRSSLRPQFEALRAKYRVVAVDLRGFGESSSPAQAYSIEGYADDLAFLTERLGCPKVVVIGHSMGGLVALDFAARYPERVTATAVLEAFIAPSERALDGLRAIIAGLRGDNYRDFAARVLAHLLGPRIDPEERARMLAILAACPQHVLVGAFEGMLAYESRAAAARIQSPFLYVGTDVPYANEEELQRMCPQLVIERLSNCGHYFPLEVPDALGAVLARFLAAETSR</sequence>
<dbReference type="Proteomes" id="UP000064967">
    <property type="component" value="Chromosome"/>
</dbReference>
<dbReference type="Pfam" id="PF00561">
    <property type="entry name" value="Abhydrolase_1"/>
    <property type="match status" value="1"/>
</dbReference>
<gene>
    <name evidence="3" type="ORF">AKJ09_04967</name>
</gene>
<keyword evidence="4" id="KW-1185">Reference proteome</keyword>
<evidence type="ECO:0000313" key="3">
    <source>
        <dbReference type="EMBL" id="AKU98303.1"/>
    </source>
</evidence>
<feature type="domain" description="AB hydrolase-1" evidence="2">
    <location>
        <begin position="21"/>
        <end position="147"/>
    </location>
</feature>
<dbReference type="GO" id="GO:0016020">
    <property type="term" value="C:membrane"/>
    <property type="evidence" value="ECO:0007669"/>
    <property type="project" value="TreeGrafter"/>
</dbReference>
<dbReference type="InterPro" id="IPR000073">
    <property type="entry name" value="AB_hydrolase_1"/>
</dbReference>
<protein>
    <submittedName>
        <fullName evidence="3">Putative alpha/beta hydrolase</fullName>
    </submittedName>
</protein>
<dbReference type="GO" id="GO:0016787">
    <property type="term" value="F:hydrolase activity"/>
    <property type="evidence" value="ECO:0007669"/>
    <property type="project" value="UniProtKB-KW"/>
</dbReference>
<dbReference type="PANTHER" id="PTHR43798:SF31">
    <property type="entry name" value="AB HYDROLASE SUPERFAMILY PROTEIN YCLE"/>
    <property type="match status" value="1"/>
</dbReference>
<name>A0A0K1PXQ6_9BACT</name>
<dbReference type="PRINTS" id="PR00111">
    <property type="entry name" value="ABHYDROLASE"/>
</dbReference>
<organism evidence="3 4">
    <name type="scientific">Labilithrix luteola</name>
    <dbReference type="NCBI Taxonomy" id="1391654"/>
    <lineage>
        <taxon>Bacteria</taxon>
        <taxon>Pseudomonadati</taxon>
        <taxon>Myxococcota</taxon>
        <taxon>Polyangia</taxon>
        <taxon>Polyangiales</taxon>
        <taxon>Labilitrichaceae</taxon>
        <taxon>Labilithrix</taxon>
    </lineage>
</organism>
<dbReference type="AlphaFoldDB" id="A0A0K1PXQ6"/>
<dbReference type="EMBL" id="CP012333">
    <property type="protein sequence ID" value="AKU98303.1"/>
    <property type="molecule type" value="Genomic_DNA"/>
</dbReference>
<keyword evidence="1 3" id="KW-0378">Hydrolase</keyword>
<evidence type="ECO:0000256" key="1">
    <source>
        <dbReference type="ARBA" id="ARBA00022801"/>
    </source>
</evidence>
<dbReference type="InterPro" id="IPR029058">
    <property type="entry name" value="AB_hydrolase_fold"/>
</dbReference>
<dbReference type="RefSeq" id="WP_146649286.1">
    <property type="nucleotide sequence ID" value="NZ_CP012333.1"/>
</dbReference>
<evidence type="ECO:0000259" key="2">
    <source>
        <dbReference type="Pfam" id="PF00561"/>
    </source>
</evidence>
<proteinExistence type="predicted"/>
<dbReference type="PANTHER" id="PTHR43798">
    <property type="entry name" value="MONOACYLGLYCEROL LIPASE"/>
    <property type="match status" value="1"/>
</dbReference>
<dbReference type="SUPFAM" id="SSF53474">
    <property type="entry name" value="alpha/beta-Hydrolases"/>
    <property type="match status" value="1"/>
</dbReference>
<dbReference type="OrthoDB" id="9785408at2"/>